<keyword evidence="1 2" id="KW-0808">Transferase</keyword>
<gene>
    <name evidence="2" type="ORF">ANTHELSMS3_03060</name>
</gene>
<dbReference type="AlphaFoldDB" id="A0A222E6C8"/>
<dbReference type="InterPro" id="IPR026634">
    <property type="entry name" value="TPST-like"/>
</dbReference>
<organism evidence="2 3">
    <name type="scientific">Antarctobacter heliothermus</name>
    <dbReference type="NCBI Taxonomy" id="74033"/>
    <lineage>
        <taxon>Bacteria</taxon>
        <taxon>Pseudomonadati</taxon>
        <taxon>Pseudomonadota</taxon>
        <taxon>Alphaproteobacteria</taxon>
        <taxon>Rhodobacterales</taxon>
        <taxon>Roseobacteraceae</taxon>
        <taxon>Antarctobacter</taxon>
    </lineage>
</organism>
<dbReference type="PANTHER" id="PTHR12788:SF10">
    <property type="entry name" value="PROTEIN-TYROSINE SULFOTRANSFERASE"/>
    <property type="match status" value="1"/>
</dbReference>
<dbReference type="Gene3D" id="3.40.50.300">
    <property type="entry name" value="P-loop containing nucleotide triphosphate hydrolases"/>
    <property type="match status" value="1"/>
</dbReference>
<evidence type="ECO:0000256" key="1">
    <source>
        <dbReference type="ARBA" id="ARBA00022679"/>
    </source>
</evidence>
<dbReference type="EMBL" id="CP022540">
    <property type="protein sequence ID" value="ASP21712.1"/>
    <property type="molecule type" value="Genomic_DNA"/>
</dbReference>
<dbReference type="Proteomes" id="UP000203589">
    <property type="component" value="Chromosome"/>
</dbReference>
<name>A0A222E6C8_9RHOB</name>
<dbReference type="KEGG" id="aht:ANTHELSMS3_03060"/>
<reference evidence="2 3" key="1">
    <citation type="submission" date="2017-07" db="EMBL/GenBank/DDBJ databases">
        <title>Genome Sequence of Antarctobacter heliothermus Strain SMS3 Isolated from a culture of the Diatom Skeletonema marinoi.</title>
        <authorList>
            <person name="Topel M."/>
            <person name="Pinder M.I.M."/>
            <person name="Johansson O.N."/>
            <person name="Kourtchenko O."/>
            <person name="Godhe A."/>
            <person name="Clarke A.K."/>
        </authorList>
    </citation>
    <scope>NUCLEOTIDE SEQUENCE [LARGE SCALE GENOMIC DNA]</scope>
    <source>
        <strain evidence="2 3">SMS3</strain>
    </source>
</reference>
<dbReference type="RefSeq" id="WP_094035586.1">
    <property type="nucleotide sequence ID" value="NZ_CP022540.1"/>
</dbReference>
<evidence type="ECO:0000313" key="3">
    <source>
        <dbReference type="Proteomes" id="UP000203589"/>
    </source>
</evidence>
<dbReference type="Gene3D" id="1.25.40.10">
    <property type="entry name" value="Tetratricopeptide repeat domain"/>
    <property type="match status" value="1"/>
</dbReference>
<proteinExistence type="predicted"/>
<dbReference type="SUPFAM" id="SSF52540">
    <property type="entry name" value="P-loop containing nucleoside triphosphate hydrolases"/>
    <property type="match status" value="1"/>
</dbReference>
<accession>A0A222E6C8</accession>
<dbReference type="InterPro" id="IPR011990">
    <property type="entry name" value="TPR-like_helical_dom_sf"/>
</dbReference>
<evidence type="ECO:0000313" key="2">
    <source>
        <dbReference type="EMBL" id="ASP21712.1"/>
    </source>
</evidence>
<keyword evidence="3" id="KW-1185">Reference proteome</keyword>
<dbReference type="InterPro" id="IPR027417">
    <property type="entry name" value="P-loop_NTPase"/>
</dbReference>
<sequence length="535" mass="58844">MLLNSYTDTIQRATALIDSKDFDAAQSLLDELPERWSCAPEVFALRHRLFTRSMPALLQQPLPAQEAKRLSSLLNARRLDATLTLARSLAARHPHAAIPHEAMALAFNAGRRFSAARDAAQAALIRAPERPSLYRELALSLYELGAYEAMGAPAQRAAEALVDDPLAQRMGAVSALIRGEREMARARFARLAELQPKNGAAHRGFAELHPYTDRQDKHLKRMLRLLKAQGLTPAEELELHFALGKAFDDLDLIDKAFDHFARGNALKKKLHSLDATQDIEDGARVRAAFATVRSPETTPPGPLPILVCGLPRSGTTLTESILAAHPQVAAAGELTFLRSRLLPLLRNDAPPTESTLSEVRDAYLAVLRTHAKGRPFVVDKMPLNFVLAGYLAKLIPGTRIVALHREPRALGWSIFRQCFVRTGNGFAYDLRDIADAMALYRQMIGFWEDAGVAIQRLDYGTLTQNPDTTVQALLAGLGLPPDPACVDFANSDRAVVTASALQVREGIQTGADAIWQRYESKLTPLVQQLRKHALI</sequence>
<protein>
    <submittedName>
        <fullName evidence="2">Sulfotransferase family protein</fullName>
    </submittedName>
</protein>
<dbReference type="SUPFAM" id="SSF48452">
    <property type="entry name" value="TPR-like"/>
    <property type="match status" value="1"/>
</dbReference>
<dbReference type="Pfam" id="PF13469">
    <property type="entry name" value="Sulfotransfer_3"/>
    <property type="match status" value="1"/>
</dbReference>
<dbReference type="GO" id="GO:0008476">
    <property type="term" value="F:protein-tyrosine sulfotransferase activity"/>
    <property type="evidence" value="ECO:0007669"/>
    <property type="project" value="InterPro"/>
</dbReference>
<dbReference type="OrthoDB" id="9800698at2"/>
<dbReference type="PANTHER" id="PTHR12788">
    <property type="entry name" value="PROTEIN-TYROSINE SULFOTRANSFERASE 2"/>
    <property type="match status" value="1"/>
</dbReference>